<dbReference type="CDD" id="cd16443">
    <property type="entry name" value="LplA"/>
    <property type="match status" value="1"/>
</dbReference>
<dbReference type="EMBL" id="KZ679006">
    <property type="protein sequence ID" value="PSS27062.1"/>
    <property type="molecule type" value="Genomic_DNA"/>
</dbReference>
<dbReference type="FunCoup" id="A0A2T3BCG9">
    <property type="interactions" value="253"/>
</dbReference>
<organism evidence="6 7">
    <name type="scientific">Amorphotheca resinae ATCC 22711</name>
    <dbReference type="NCBI Taxonomy" id="857342"/>
    <lineage>
        <taxon>Eukaryota</taxon>
        <taxon>Fungi</taxon>
        <taxon>Dikarya</taxon>
        <taxon>Ascomycota</taxon>
        <taxon>Pezizomycotina</taxon>
        <taxon>Leotiomycetes</taxon>
        <taxon>Helotiales</taxon>
        <taxon>Amorphothecaceae</taxon>
        <taxon>Amorphotheca</taxon>
    </lineage>
</organism>
<dbReference type="InParanoid" id="A0A2T3BCG9"/>
<dbReference type="InterPro" id="IPR045864">
    <property type="entry name" value="aa-tRNA-synth_II/BPL/LPL"/>
</dbReference>
<dbReference type="GO" id="GO:0005739">
    <property type="term" value="C:mitochondrion"/>
    <property type="evidence" value="ECO:0007669"/>
    <property type="project" value="TreeGrafter"/>
</dbReference>
<reference evidence="6 7" key="1">
    <citation type="journal article" date="2018" name="New Phytol.">
        <title>Comparative genomics and transcriptomics depict ericoid mycorrhizal fungi as versatile saprotrophs and plant mutualists.</title>
        <authorList>
            <person name="Martino E."/>
            <person name="Morin E."/>
            <person name="Grelet G.A."/>
            <person name="Kuo A."/>
            <person name="Kohler A."/>
            <person name="Daghino S."/>
            <person name="Barry K.W."/>
            <person name="Cichocki N."/>
            <person name="Clum A."/>
            <person name="Dockter R.B."/>
            <person name="Hainaut M."/>
            <person name="Kuo R.C."/>
            <person name="LaButti K."/>
            <person name="Lindahl B.D."/>
            <person name="Lindquist E.A."/>
            <person name="Lipzen A."/>
            <person name="Khouja H.R."/>
            <person name="Magnuson J."/>
            <person name="Murat C."/>
            <person name="Ohm R.A."/>
            <person name="Singer S.W."/>
            <person name="Spatafora J.W."/>
            <person name="Wang M."/>
            <person name="Veneault-Fourrey C."/>
            <person name="Henrissat B."/>
            <person name="Grigoriev I.V."/>
            <person name="Martin F.M."/>
            <person name="Perotto S."/>
        </authorList>
    </citation>
    <scope>NUCLEOTIDE SEQUENCE [LARGE SCALE GENOMIC DNA]</scope>
    <source>
        <strain evidence="6 7">ATCC 22711</strain>
    </source>
</reference>
<dbReference type="Gene3D" id="3.30.930.10">
    <property type="entry name" value="Bira Bifunctional Protein, Domain 2"/>
    <property type="match status" value="1"/>
</dbReference>
<dbReference type="InterPro" id="IPR004143">
    <property type="entry name" value="BPL_LPL_catalytic"/>
</dbReference>
<dbReference type="STRING" id="857342.A0A2T3BCG9"/>
<dbReference type="GO" id="GO:0017118">
    <property type="term" value="F:lipoyltransferase activity"/>
    <property type="evidence" value="ECO:0007669"/>
    <property type="project" value="TreeGrafter"/>
</dbReference>
<comment type="similarity">
    <text evidence="3">Belongs to the LplA family.</text>
</comment>
<dbReference type="GO" id="GO:0009249">
    <property type="term" value="P:protein lipoylation"/>
    <property type="evidence" value="ECO:0007669"/>
    <property type="project" value="InterPro"/>
</dbReference>
<accession>A0A2T3BCG9</accession>
<dbReference type="Pfam" id="PF21948">
    <property type="entry name" value="LplA-B_cat"/>
    <property type="match status" value="1"/>
</dbReference>
<dbReference type="SUPFAM" id="SSF55681">
    <property type="entry name" value="Class II aaRS and biotin synthetases"/>
    <property type="match status" value="1"/>
</dbReference>
<comment type="pathway">
    <text evidence="2">Protein modification; protein lipoylation via exogenous pathway; protein N(6)-(lipoyl)lysine from lipoate: step 2/2.</text>
</comment>
<protein>
    <recommendedName>
        <fullName evidence="4">Putative lipoate-protein ligase A</fullName>
    </recommendedName>
</protein>
<dbReference type="UniPathway" id="UPA00537">
    <property type="reaction ID" value="UER00595"/>
</dbReference>
<dbReference type="AlphaFoldDB" id="A0A2T3BCG9"/>
<evidence type="ECO:0000256" key="3">
    <source>
        <dbReference type="ARBA" id="ARBA00008242"/>
    </source>
</evidence>
<sequence>MAPARRLNSLLKGRLCTNHSCIRRYSDFVRAATDSSNKSQIYISRSLDPYLNLSIEHYLLQKTPADSTVLFLYTNRPSIVIGRNQNPWLEVNLGLLRNDPLGVELVRRRSGGGTVFHDEGNVNYSVICPTLAFNRDKHAEMVVRALRGLGVDRALVNERHDIVLGNVPAPGDARPLKISGSAYKLTRLRSLHHGTCLLSSPNIRKIGAFLKSPAKPFIKARGVDSVSSPITNVNVPNTAFEQAVVSEFRDLYTGGELILVTEEAKDVPEIRKGFDELTSLDWIYSQTPQFTFSTHATEEDPRERPQLPGDLTDFQFRASFTVRNGSISKASFGFGGTSPVKDVDGVDGGLINKKLQEIESWRGVLSNLALPGMRSTLGSAGTFMDTLFGNGDRISTDVAKDFSRLERGAQSD</sequence>
<dbReference type="PROSITE" id="PS51733">
    <property type="entry name" value="BPL_LPL_CATALYTIC"/>
    <property type="match status" value="1"/>
</dbReference>
<dbReference type="PANTHER" id="PTHR12561:SF3">
    <property type="entry name" value="LIPOYLTRANSFERASE 1, MITOCHONDRIAL"/>
    <property type="match status" value="1"/>
</dbReference>
<keyword evidence="7" id="KW-1185">Reference proteome</keyword>
<dbReference type="PANTHER" id="PTHR12561">
    <property type="entry name" value="LIPOATE-PROTEIN LIGASE"/>
    <property type="match status" value="1"/>
</dbReference>
<evidence type="ECO:0000256" key="2">
    <source>
        <dbReference type="ARBA" id="ARBA00005085"/>
    </source>
</evidence>
<gene>
    <name evidence="6" type="ORF">M430DRAFT_14368</name>
</gene>
<dbReference type="InterPro" id="IPR004562">
    <property type="entry name" value="LipoylTrfase_LipoateP_Ligase"/>
</dbReference>
<evidence type="ECO:0000256" key="4">
    <source>
        <dbReference type="ARBA" id="ARBA00015925"/>
    </source>
</evidence>
<evidence type="ECO:0000259" key="5">
    <source>
        <dbReference type="PROSITE" id="PS51733"/>
    </source>
</evidence>
<dbReference type="Proteomes" id="UP000241818">
    <property type="component" value="Unassembled WGS sequence"/>
</dbReference>
<dbReference type="GeneID" id="36570919"/>
<name>A0A2T3BCG9_AMORE</name>
<comment type="function">
    <text evidence="1">Catalyzes both the ATP-dependent activation of exogenously supplied lipoate to lipoyl-AMP and the transfer of the activated lipoyl onto the lipoyl domains of lipoate-dependent enzymes.</text>
</comment>
<evidence type="ECO:0000313" key="7">
    <source>
        <dbReference type="Proteomes" id="UP000241818"/>
    </source>
</evidence>
<proteinExistence type="inferred from homology"/>
<feature type="domain" description="BPL/LPL catalytic" evidence="5">
    <location>
        <begin position="64"/>
        <end position="256"/>
    </location>
</feature>
<dbReference type="RefSeq" id="XP_024724587.1">
    <property type="nucleotide sequence ID" value="XM_024862838.1"/>
</dbReference>
<evidence type="ECO:0000313" key="6">
    <source>
        <dbReference type="EMBL" id="PSS27062.1"/>
    </source>
</evidence>
<dbReference type="OrthoDB" id="201621at2759"/>
<evidence type="ECO:0000256" key="1">
    <source>
        <dbReference type="ARBA" id="ARBA00003253"/>
    </source>
</evidence>